<comment type="caution">
    <text evidence="2">The sequence shown here is derived from an EMBL/GenBank/DDBJ whole genome shotgun (WGS) entry which is preliminary data.</text>
</comment>
<evidence type="ECO:0000313" key="2">
    <source>
        <dbReference type="EMBL" id="OQR89322.1"/>
    </source>
</evidence>
<dbReference type="SUPFAM" id="SSF51197">
    <property type="entry name" value="Clavaminate synthase-like"/>
    <property type="match status" value="1"/>
</dbReference>
<evidence type="ECO:0008006" key="4">
    <source>
        <dbReference type="Google" id="ProtNLM"/>
    </source>
</evidence>
<dbReference type="PANTHER" id="PTHR20883">
    <property type="entry name" value="PHYTANOYL-COA DIOXYGENASE DOMAIN CONTAINING 1"/>
    <property type="match status" value="1"/>
</dbReference>
<dbReference type="EMBL" id="JNBR01000851">
    <property type="protein sequence ID" value="OQR89322.1"/>
    <property type="molecule type" value="Genomic_DNA"/>
</dbReference>
<keyword evidence="3" id="KW-1185">Reference proteome</keyword>
<evidence type="ECO:0000256" key="1">
    <source>
        <dbReference type="ARBA" id="ARBA00001962"/>
    </source>
</evidence>
<dbReference type="Gene3D" id="2.60.120.620">
    <property type="entry name" value="q2cbj1_9rhob like domain"/>
    <property type="match status" value="1"/>
</dbReference>
<proteinExistence type="predicted"/>
<accession>A0A1V9YUB8</accession>
<dbReference type="AlphaFoldDB" id="A0A1V9YUB8"/>
<dbReference type="OrthoDB" id="445007at2759"/>
<dbReference type="Pfam" id="PF05721">
    <property type="entry name" value="PhyH"/>
    <property type="match status" value="1"/>
</dbReference>
<dbReference type="InterPro" id="IPR008775">
    <property type="entry name" value="Phytyl_CoA_dOase-like"/>
</dbReference>
<gene>
    <name evidence="2" type="ORF">ACHHYP_06350</name>
</gene>
<comment type="cofactor">
    <cofactor evidence="1">
        <name>Fe cation</name>
        <dbReference type="ChEBI" id="CHEBI:24875"/>
    </cofactor>
</comment>
<reference evidence="2 3" key="1">
    <citation type="journal article" date="2014" name="Genome Biol. Evol.">
        <title>The secreted proteins of Achlya hypogyna and Thraustotheca clavata identify the ancestral oomycete secretome and reveal gene acquisitions by horizontal gene transfer.</title>
        <authorList>
            <person name="Misner I."/>
            <person name="Blouin N."/>
            <person name="Leonard G."/>
            <person name="Richards T.A."/>
            <person name="Lane C.E."/>
        </authorList>
    </citation>
    <scope>NUCLEOTIDE SEQUENCE [LARGE SCALE GENOMIC DNA]</scope>
    <source>
        <strain evidence="2 3">ATCC 48635</strain>
    </source>
</reference>
<organism evidence="2 3">
    <name type="scientific">Achlya hypogyna</name>
    <name type="common">Oomycete</name>
    <name type="synonym">Protoachlya hypogyna</name>
    <dbReference type="NCBI Taxonomy" id="1202772"/>
    <lineage>
        <taxon>Eukaryota</taxon>
        <taxon>Sar</taxon>
        <taxon>Stramenopiles</taxon>
        <taxon>Oomycota</taxon>
        <taxon>Saprolegniomycetes</taxon>
        <taxon>Saprolegniales</taxon>
        <taxon>Achlyaceae</taxon>
        <taxon>Achlya</taxon>
    </lineage>
</organism>
<protein>
    <recommendedName>
        <fullName evidence="4">Phytanoyl-CoA dioxygenase</fullName>
    </recommendedName>
</protein>
<dbReference type="Proteomes" id="UP000243579">
    <property type="component" value="Unassembled WGS sequence"/>
</dbReference>
<name>A0A1V9YUB8_ACHHY</name>
<dbReference type="PANTHER" id="PTHR20883:SF46">
    <property type="entry name" value="PHYTANOYL-COA HYDROXYLASE"/>
    <property type="match status" value="1"/>
</dbReference>
<sequence length="269" mass="29664">MAKRKEPTELDADAFARDGYIVVDSFLSPEQLHALRAECSRLYAATTPEALVDLGCVLDPFASAHMSRRTRTTRDGYLSAREAVAPDTDARVEELLFTDLPRMMASLFRTFSGTTDGLYFFNEHYVVKPPATQVEFRWHQDDAEQLAMCVHRASIPWYLSAWCALDDVTETNGALRFLPLPQHQLDVDDPADLDLSGATAPITVAAGTAVVFRSDLWHFSAVNASATARRAFYAQYSAAPIHSSPTSGDPLCCAVPVASADHKRRHLDS</sequence>
<evidence type="ECO:0000313" key="3">
    <source>
        <dbReference type="Proteomes" id="UP000243579"/>
    </source>
</evidence>